<keyword evidence="2" id="KW-1185">Reference proteome</keyword>
<evidence type="ECO:0000313" key="2">
    <source>
        <dbReference type="Proteomes" id="UP000290572"/>
    </source>
</evidence>
<dbReference type="AlphaFoldDB" id="A0A498NZ26"/>
<proteinExistence type="predicted"/>
<sequence length="168" mass="18743">MITQKPKCGFHLNFGNANITRIFDGEPDQLVPSSSACLVDSDLFLMAGKMIGHCFLHGGPPLSGLSPAVVHVIGRTMRQIKQLRKGLKETMLWPLICQHPDVVPFIFPREKNDVLTSEFVLNCIIWPSMVENNDEDDDECSLEDRSRVAGYLRQFIESGTGLLSIQSI</sequence>
<evidence type="ECO:0000313" key="1">
    <source>
        <dbReference type="EMBL" id="RXN37038.1"/>
    </source>
</evidence>
<dbReference type="EMBL" id="QBIY01006481">
    <property type="protein sequence ID" value="RXN37038.1"/>
    <property type="molecule type" value="Genomic_DNA"/>
</dbReference>
<name>A0A498NZ26_LABRO</name>
<accession>A0A498NZ26</accession>
<comment type="caution">
    <text evidence="1">The sequence shown here is derived from an EMBL/GenBank/DDBJ whole genome shotgun (WGS) entry which is preliminary data.</text>
</comment>
<protein>
    <submittedName>
        <fullName evidence="1">Pleckstrin-like domain family A member 3</fullName>
    </submittedName>
</protein>
<organism evidence="1 2">
    <name type="scientific">Labeo rohita</name>
    <name type="common">Indian major carp</name>
    <name type="synonym">Cyprinus rohita</name>
    <dbReference type="NCBI Taxonomy" id="84645"/>
    <lineage>
        <taxon>Eukaryota</taxon>
        <taxon>Metazoa</taxon>
        <taxon>Chordata</taxon>
        <taxon>Craniata</taxon>
        <taxon>Vertebrata</taxon>
        <taxon>Euteleostomi</taxon>
        <taxon>Actinopterygii</taxon>
        <taxon>Neopterygii</taxon>
        <taxon>Teleostei</taxon>
        <taxon>Ostariophysi</taxon>
        <taxon>Cypriniformes</taxon>
        <taxon>Cyprinidae</taxon>
        <taxon>Labeoninae</taxon>
        <taxon>Labeonini</taxon>
        <taxon>Labeo</taxon>
    </lineage>
</organism>
<gene>
    <name evidence="1" type="ORF">ROHU_002414</name>
</gene>
<dbReference type="Proteomes" id="UP000290572">
    <property type="component" value="Unassembled WGS sequence"/>
</dbReference>
<reference evidence="1 2" key="1">
    <citation type="submission" date="2018-03" db="EMBL/GenBank/DDBJ databases">
        <title>Draft genome sequence of Rohu Carp (Labeo rohita).</title>
        <authorList>
            <person name="Das P."/>
            <person name="Kushwaha B."/>
            <person name="Joshi C.G."/>
            <person name="Kumar D."/>
            <person name="Nagpure N.S."/>
            <person name="Sahoo L."/>
            <person name="Das S.P."/>
            <person name="Bit A."/>
            <person name="Patnaik S."/>
            <person name="Meher P.K."/>
            <person name="Jayasankar P."/>
            <person name="Koringa P.G."/>
            <person name="Patel N.V."/>
            <person name="Hinsu A.T."/>
            <person name="Kumar R."/>
            <person name="Pandey M."/>
            <person name="Agarwal S."/>
            <person name="Srivastava S."/>
            <person name="Singh M."/>
            <person name="Iquebal M.A."/>
            <person name="Jaiswal S."/>
            <person name="Angadi U.B."/>
            <person name="Kumar N."/>
            <person name="Raza M."/>
            <person name="Shah T.M."/>
            <person name="Rai A."/>
            <person name="Jena J.K."/>
        </authorList>
    </citation>
    <scope>NUCLEOTIDE SEQUENCE [LARGE SCALE GENOMIC DNA]</scope>
    <source>
        <strain evidence="1">DASCIFA01</strain>
        <tissue evidence="1">Testis</tissue>
    </source>
</reference>